<evidence type="ECO:0000313" key="2">
    <source>
        <dbReference type="EnsemblMetazoa" id="AFUN003430-PA"/>
    </source>
</evidence>
<feature type="domain" description="C2H2-type" evidence="1">
    <location>
        <begin position="31"/>
        <end position="55"/>
    </location>
</feature>
<organism evidence="2">
    <name type="scientific">Anopheles funestus</name>
    <name type="common">African malaria mosquito</name>
    <dbReference type="NCBI Taxonomy" id="62324"/>
    <lineage>
        <taxon>Eukaryota</taxon>
        <taxon>Metazoa</taxon>
        <taxon>Ecdysozoa</taxon>
        <taxon>Arthropoda</taxon>
        <taxon>Hexapoda</taxon>
        <taxon>Insecta</taxon>
        <taxon>Pterygota</taxon>
        <taxon>Neoptera</taxon>
        <taxon>Endopterygota</taxon>
        <taxon>Diptera</taxon>
        <taxon>Nematocera</taxon>
        <taxon>Culicoidea</taxon>
        <taxon>Culicidae</taxon>
        <taxon>Anophelinae</taxon>
        <taxon>Anopheles</taxon>
    </lineage>
</organism>
<dbReference type="AlphaFoldDB" id="A0A182RB66"/>
<sequence length="261" mass="30679">MVALQPWNGKDGNKMLLHTSKLTDQFLTAPFKCTAFNCGFYTNTSQTMASHFQRHQKLTTVHPITRDSSWLECCYCNYVSLSVHNLLQHIETVHKYSAYQCDRCCYRSRDPNSVRVHQLNYHLEYDADAKIVWIPSRQKEYSSMDRDIIMNHLKINFNDMEEYQNHMKAHGLIYIACHVCDLIVAANKMIDHISSHNIFMIQCIYCDYGINDVNTIMKHVVDEHSDELLCYHVRCSKNVPPFIRVQNRISPERFINCEQNF</sequence>
<proteinExistence type="predicted"/>
<protein>
    <recommendedName>
        <fullName evidence="1">C2H2-type domain-containing protein</fullName>
    </recommendedName>
</protein>
<dbReference type="STRING" id="62324.A0A182RB66"/>
<evidence type="ECO:0000259" key="1">
    <source>
        <dbReference type="SMART" id="SM00355"/>
    </source>
</evidence>
<dbReference type="SMART" id="SM00355">
    <property type="entry name" value="ZnF_C2H2"/>
    <property type="match status" value="5"/>
</dbReference>
<name>A0A182RB66_ANOFN</name>
<accession>A0A182RB66</accession>
<dbReference type="InterPro" id="IPR013087">
    <property type="entry name" value="Znf_C2H2_type"/>
</dbReference>
<feature type="domain" description="C2H2-type" evidence="1">
    <location>
        <begin position="99"/>
        <end position="122"/>
    </location>
</feature>
<feature type="domain" description="C2H2-type" evidence="1">
    <location>
        <begin position="71"/>
        <end position="94"/>
    </location>
</feature>
<dbReference type="VEuPathDB" id="VectorBase:AFUN003430"/>
<reference evidence="2" key="1">
    <citation type="submission" date="2020-05" db="UniProtKB">
        <authorList>
            <consortium name="EnsemblMetazoa"/>
        </authorList>
    </citation>
    <scope>IDENTIFICATION</scope>
    <source>
        <strain evidence="2">FUMOZ</strain>
    </source>
</reference>
<feature type="domain" description="C2H2-type" evidence="1">
    <location>
        <begin position="175"/>
        <end position="196"/>
    </location>
</feature>
<dbReference type="Gene3D" id="3.30.160.60">
    <property type="entry name" value="Classic Zinc Finger"/>
    <property type="match status" value="1"/>
</dbReference>
<feature type="domain" description="C2H2-type" evidence="1">
    <location>
        <begin position="201"/>
        <end position="224"/>
    </location>
</feature>
<dbReference type="VEuPathDB" id="VectorBase:AFUN2_014410"/>
<dbReference type="EnsemblMetazoa" id="AFUN003430-RA">
    <property type="protein sequence ID" value="AFUN003430-PA"/>
    <property type="gene ID" value="AFUN003430"/>
</dbReference>